<dbReference type="Pfam" id="PF00753">
    <property type="entry name" value="Lactamase_B"/>
    <property type="match status" value="1"/>
</dbReference>
<proteinExistence type="predicted"/>
<name>A0AAE3TFN9_9BACT</name>
<feature type="domain" description="ACT" evidence="1">
    <location>
        <begin position="100"/>
        <end position="173"/>
    </location>
</feature>
<organism evidence="2 3">
    <name type="scientific">Candidatus Thermodesulfobacterium syntrophicum</name>
    <dbReference type="NCBI Taxonomy" id="3060442"/>
    <lineage>
        <taxon>Bacteria</taxon>
        <taxon>Pseudomonadati</taxon>
        <taxon>Thermodesulfobacteriota</taxon>
        <taxon>Thermodesulfobacteria</taxon>
        <taxon>Thermodesulfobacteriales</taxon>
        <taxon>Thermodesulfobacteriaceae</taxon>
        <taxon>Thermodesulfobacterium</taxon>
    </lineage>
</organism>
<reference evidence="2" key="1">
    <citation type="submission" date="2022-11" db="EMBL/GenBank/DDBJ databases">
        <title>Candidatus Alkanophaga archaea from heated hydrothermal vent sediment oxidize petroleum alkanes.</title>
        <authorList>
            <person name="Zehnle H."/>
            <person name="Laso-Perez R."/>
            <person name="Lipp J."/>
            <person name="Teske A."/>
            <person name="Wegener G."/>
        </authorList>
    </citation>
    <scope>NUCLEOTIDE SEQUENCE</scope>
    <source>
        <strain evidence="2">MCA70</strain>
    </source>
</reference>
<dbReference type="InterPro" id="IPR036866">
    <property type="entry name" value="RibonucZ/Hydroxyglut_hydro"/>
</dbReference>
<evidence type="ECO:0000259" key="1">
    <source>
        <dbReference type="PROSITE" id="PS51671"/>
    </source>
</evidence>
<dbReference type="AlphaFoldDB" id="A0AAE3TFN9"/>
<dbReference type="SUPFAM" id="SSF56281">
    <property type="entry name" value="Metallo-hydrolase/oxidoreductase"/>
    <property type="match status" value="1"/>
</dbReference>
<dbReference type="InterPro" id="IPR002912">
    <property type="entry name" value="ACT_dom"/>
</dbReference>
<dbReference type="GO" id="GO:0016787">
    <property type="term" value="F:hydrolase activity"/>
    <property type="evidence" value="ECO:0007669"/>
    <property type="project" value="UniProtKB-KW"/>
</dbReference>
<protein>
    <submittedName>
        <fullName evidence="2">Glyoxylase or a related metal-dependent hydrolase</fullName>
    </submittedName>
</protein>
<dbReference type="InterPro" id="IPR001279">
    <property type="entry name" value="Metallo-B-lactamas"/>
</dbReference>
<evidence type="ECO:0000313" key="2">
    <source>
        <dbReference type="EMBL" id="MDF2953234.1"/>
    </source>
</evidence>
<evidence type="ECO:0000313" key="3">
    <source>
        <dbReference type="Proteomes" id="UP001144110"/>
    </source>
</evidence>
<dbReference type="CDD" id="cd02116">
    <property type="entry name" value="ACT"/>
    <property type="match status" value="2"/>
</dbReference>
<keyword evidence="2" id="KW-0378">Hydrolase</keyword>
<dbReference type="Gene3D" id="3.60.15.10">
    <property type="entry name" value="Ribonuclease Z/Hydroxyacylglutathione hydrolase-like"/>
    <property type="match status" value="1"/>
</dbReference>
<gene>
    <name evidence="2" type="ORF">OD816_000479</name>
</gene>
<dbReference type="CDD" id="cd06262">
    <property type="entry name" value="metallo-hydrolase-like_MBL-fold"/>
    <property type="match status" value="1"/>
</dbReference>
<dbReference type="SUPFAM" id="SSF55021">
    <property type="entry name" value="ACT-like"/>
    <property type="match status" value="2"/>
</dbReference>
<accession>A0AAE3TFN9</accession>
<dbReference type="EMBL" id="JAPHEG010000002">
    <property type="protein sequence ID" value="MDF2953234.1"/>
    <property type="molecule type" value="Genomic_DNA"/>
</dbReference>
<feature type="domain" description="ACT" evidence="1">
    <location>
        <begin position="17"/>
        <end position="97"/>
    </location>
</feature>
<dbReference type="InterPro" id="IPR045865">
    <property type="entry name" value="ACT-like_dom_sf"/>
</dbReference>
<dbReference type="PROSITE" id="PS51671">
    <property type="entry name" value="ACT"/>
    <property type="match status" value="2"/>
</dbReference>
<dbReference type="SMART" id="SM00849">
    <property type="entry name" value="Lactamase_B"/>
    <property type="match status" value="1"/>
</dbReference>
<comment type="caution">
    <text evidence="2">The sequence shown here is derived from an EMBL/GenBank/DDBJ whole genome shotgun (WGS) entry which is preliminary data.</text>
</comment>
<dbReference type="Proteomes" id="UP001144110">
    <property type="component" value="Unassembled WGS sequence"/>
</dbReference>
<sequence length="525" mass="61142">MEMKFFQELKNNTFFIKTKVYLPDKPGSLADLSKLFFENGVNITYFHYNRSEHPNRVIVEGSSKILENLKDLERCLKEKDFLKEKYEENLEITELKNLLKITVYLENKPGTLFKFAKLLKDHEVNVVFMFYSEMLSENRAEIIIYLKNINEIEALLKVLKDSGYYYNVEYLNKSEETTERLIGLNLVERFYLKIKKILGSEETEKVKNLVETSKSLSMHLLEFNKEAGKHLEVGQIFSNILAFALSSRLKRGDNFFYTFLPVLPLGKVLLYAFRMPTGGNVYILKDSKDRAVMIDGSYGIYYEDLKKVLLNHGITPQSIEKIYLSHADADHAGVSGYFEREFGAKVWMHPLAWEVIKKENRAYGIKTPIERLNAHFTVLVNRFTEFLPPEKPEFFRTEVMGEEGGFKIIDNFEVFGLHFKVFESWGGHVPGQVFFLCKEAGLFFTADYLLNITSLREEEKKFLSIPKFLMTSTNVNSLLFKEEMKALKNLALFLDKELQEKDKGLFIFPGHGDYYPARLLIKENF</sequence>